<feature type="domain" description="Gfo/Idh/MocA-like oxidoreductase N-terminal" evidence="1">
    <location>
        <begin position="1"/>
        <end position="118"/>
    </location>
</feature>
<dbReference type="RefSeq" id="WP_212009579.1">
    <property type="nucleotide sequence ID" value="NZ_JAAFYZ010000039.1"/>
</dbReference>
<keyword evidence="4" id="KW-1185">Reference proteome</keyword>
<dbReference type="EMBL" id="JAAFYZ010000039">
    <property type="protein sequence ID" value="MBS2548000.1"/>
    <property type="molecule type" value="Genomic_DNA"/>
</dbReference>
<dbReference type="SUPFAM" id="SSF55347">
    <property type="entry name" value="Glyceraldehyde-3-phosphate dehydrogenase-like, C-terminal domain"/>
    <property type="match status" value="1"/>
</dbReference>
<dbReference type="Pfam" id="PF22725">
    <property type="entry name" value="GFO_IDH_MocA_C3"/>
    <property type="match status" value="1"/>
</dbReference>
<reference evidence="3 4" key="1">
    <citation type="submission" date="2020-02" db="EMBL/GenBank/DDBJ databases">
        <title>Acidophilic actinobacteria isolated from forest soil.</title>
        <authorList>
            <person name="Golinska P."/>
        </authorList>
    </citation>
    <scope>NUCLEOTIDE SEQUENCE [LARGE SCALE GENOMIC DNA]</scope>
    <source>
        <strain evidence="3 4">NL8</strain>
    </source>
</reference>
<evidence type="ECO:0000259" key="2">
    <source>
        <dbReference type="Pfam" id="PF22725"/>
    </source>
</evidence>
<comment type="caution">
    <text evidence="3">The sequence shown here is derived from an EMBL/GenBank/DDBJ whole genome shotgun (WGS) entry which is preliminary data.</text>
</comment>
<dbReference type="Gene3D" id="3.30.360.10">
    <property type="entry name" value="Dihydrodipicolinate Reductase, domain 2"/>
    <property type="match status" value="1"/>
</dbReference>
<evidence type="ECO:0000259" key="1">
    <source>
        <dbReference type="Pfam" id="PF01408"/>
    </source>
</evidence>
<dbReference type="InterPro" id="IPR000683">
    <property type="entry name" value="Gfo/Idh/MocA-like_OxRdtase_N"/>
</dbReference>
<dbReference type="PANTHER" id="PTHR43249:SF1">
    <property type="entry name" value="D-GLUCOSIDE 3-DEHYDROGENASE"/>
    <property type="match status" value="1"/>
</dbReference>
<organism evidence="3 4">
    <name type="scientific">Catenulispora pinistramenti</name>
    <dbReference type="NCBI Taxonomy" id="2705254"/>
    <lineage>
        <taxon>Bacteria</taxon>
        <taxon>Bacillati</taxon>
        <taxon>Actinomycetota</taxon>
        <taxon>Actinomycetes</taxon>
        <taxon>Catenulisporales</taxon>
        <taxon>Catenulisporaceae</taxon>
        <taxon>Catenulispora</taxon>
    </lineage>
</organism>
<gene>
    <name evidence="3" type="ORF">KGQ19_14110</name>
</gene>
<dbReference type="Proteomes" id="UP000730482">
    <property type="component" value="Unassembled WGS sequence"/>
</dbReference>
<accession>A0ABS5KPN3</accession>
<name>A0ABS5KPN3_9ACTN</name>
<dbReference type="InterPro" id="IPR036291">
    <property type="entry name" value="NAD(P)-bd_dom_sf"/>
</dbReference>
<proteinExistence type="predicted"/>
<evidence type="ECO:0000313" key="4">
    <source>
        <dbReference type="Proteomes" id="UP000730482"/>
    </source>
</evidence>
<feature type="domain" description="GFO/IDH/MocA-like oxidoreductase" evidence="2">
    <location>
        <begin position="130"/>
        <end position="252"/>
    </location>
</feature>
<dbReference type="Pfam" id="PF01408">
    <property type="entry name" value="GFO_IDH_MocA"/>
    <property type="match status" value="1"/>
</dbReference>
<dbReference type="InterPro" id="IPR055170">
    <property type="entry name" value="GFO_IDH_MocA-like_dom"/>
</dbReference>
<dbReference type="Gene3D" id="3.40.50.720">
    <property type="entry name" value="NAD(P)-binding Rossmann-like Domain"/>
    <property type="match status" value="1"/>
</dbReference>
<evidence type="ECO:0000313" key="3">
    <source>
        <dbReference type="EMBL" id="MBS2548000.1"/>
    </source>
</evidence>
<dbReference type="SUPFAM" id="SSF51735">
    <property type="entry name" value="NAD(P)-binding Rossmann-fold domains"/>
    <property type="match status" value="1"/>
</dbReference>
<protein>
    <submittedName>
        <fullName evidence="3">Gfo/Idh/MocA family oxidoreductase</fullName>
    </submittedName>
</protein>
<dbReference type="PANTHER" id="PTHR43249">
    <property type="entry name" value="UDP-N-ACETYL-2-AMINO-2-DEOXY-D-GLUCURONATE OXIDASE"/>
    <property type="match status" value="1"/>
</dbReference>
<sequence length="344" mass="35917">MRFGVLGCGSYGVVHAKVISSMPDQARLVAVADAVPDRAAAVAGELGCEAVEGLEALCRRADVDAISVSIPHGLHADAVVTALEAGKHVLVEKPLDISLVAADRVIEAERRTGLTVGVMSQRRFEPAAVRVKAAIDAGDLGRLTSGMAETTSWRPQSYYDSTPWRGTAAVEGGGALMTLGVHSLDLLLWFLGEPVAVQAQAGQLAHERIEVEDTLVGTVRFASGAVAGVSATTAAYPGRDSRVAVYGDLGSAQVGERELGYLRTTRLQPGTERVAETAAYPEHSALSGGDAIDIYGAAQAQYRDFVAAVRDGRPPAIGTADGRRVLATVLGLYESARTGDTVKL</sequence>
<dbReference type="InterPro" id="IPR052515">
    <property type="entry name" value="Gfo/Idh/MocA_Oxidoreductase"/>
</dbReference>